<dbReference type="AlphaFoldDB" id="A0AAT9GFF8"/>
<keyword evidence="1" id="KW-0472">Membrane</keyword>
<keyword evidence="1" id="KW-1133">Transmembrane helix</keyword>
<dbReference type="SUPFAM" id="SSF48317">
    <property type="entry name" value="Acid phosphatase/Vanadium-dependent haloperoxidase"/>
    <property type="match status" value="1"/>
</dbReference>
<protein>
    <submittedName>
        <fullName evidence="3">Phosphatase PAP2 family protein</fullName>
    </submittedName>
</protein>
<dbReference type="Pfam" id="PF01569">
    <property type="entry name" value="PAP2"/>
    <property type="match status" value="1"/>
</dbReference>
<gene>
    <name evidence="3" type="ORF">KACHI17_02730</name>
</gene>
<dbReference type="SMART" id="SM00014">
    <property type="entry name" value="acidPPc"/>
    <property type="match status" value="1"/>
</dbReference>
<feature type="transmembrane region" description="Helical" evidence="1">
    <location>
        <begin position="176"/>
        <end position="194"/>
    </location>
</feature>
<sequence length="212" mass="24479">MFDYSLLQSFFQRLLQTILEWDSWLFLKINTVFTHPILDKIFPLWRDSELWVPFYLFLIVLAIVNFGKKAWSWILFAIINVTLTDQASSSLIKNWFARVRPCNEELLYGKMRLLLEHCSGGFSFTSSHATNHFGFAMFVFLTTKDVFGKWGRWLFVWAATISYGQVYVGVHYPVDILFGALLGICIGTLTAGYYNRKIGPITLVQNETSLSS</sequence>
<organism evidence="3">
    <name type="scientific">Sediminibacterium sp. KACHI17</name>
    <dbReference type="NCBI Taxonomy" id="1751071"/>
    <lineage>
        <taxon>Bacteria</taxon>
        <taxon>Pseudomonadati</taxon>
        <taxon>Bacteroidota</taxon>
        <taxon>Chitinophagia</taxon>
        <taxon>Chitinophagales</taxon>
        <taxon>Chitinophagaceae</taxon>
        <taxon>Sediminibacterium</taxon>
    </lineage>
</organism>
<feature type="transmembrane region" description="Helical" evidence="1">
    <location>
        <begin position="50"/>
        <end position="67"/>
    </location>
</feature>
<dbReference type="InterPro" id="IPR000326">
    <property type="entry name" value="PAP2/HPO"/>
</dbReference>
<accession>A0AAT9GFF8</accession>
<dbReference type="Gene3D" id="1.20.144.10">
    <property type="entry name" value="Phosphatidic acid phosphatase type 2/haloperoxidase"/>
    <property type="match status" value="1"/>
</dbReference>
<dbReference type="PANTHER" id="PTHR14969:SF13">
    <property type="entry name" value="AT30094P"/>
    <property type="match status" value="1"/>
</dbReference>
<proteinExistence type="predicted"/>
<evidence type="ECO:0000259" key="2">
    <source>
        <dbReference type="SMART" id="SM00014"/>
    </source>
</evidence>
<dbReference type="PANTHER" id="PTHR14969">
    <property type="entry name" value="SPHINGOSINE-1-PHOSPHATE PHOSPHOHYDROLASE"/>
    <property type="match status" value="1"/>
</dbReference>
<dbReference type="InterPro" id="IPR036938">
    <property type="entry name" value="PAP2/HPO_sf"/>
</dbReference>
<dbReference type="EMBL" id="AP029612">
    <property type="protein sequence ID" value="BFG69392.1"/>
    <property type="molecule type" value="Genomic_DNA"/>
</dbReference>
<keyword evidence="1" id="KW-0812">Transmembrane</keyword>
<feature type="transmembrane region" description="Helical" evidence="1">
    <location>
        <begin position="153"/>
        <end position="170"/>
    </location>
</feature>
<name>A0AAT9GFF8_9BACT</name>
<feature type="domain" description="Phosphatidic acid phosphatase type 2/haloperoxidase" evidence="2">
    <location>
        <begin position="74"/>
        <end position="191"/>
    </location>
</feature>
<reference evidence="3" key="1">
    <citation type="submission" date="2024-02" db="EMBL/GenBank/DDBJ databases">
        <title>Sediminibacterium planktonica sp. nov. and Sediminibacterium longus sp. nov., isolated from surface lake and river water.</title>
        <authorList>
            <person name="Watanabe K."/>
            <person name="Takemine S."/>
            <person name="Ishii Y."/>
            <person name="Ogata Y."/>
            <person name="Shindo C."/>
            <person name="Suda W."/>
        </authorList>
    </citation>
    <scope>NUCLEOTIDE SEQUENCE</scope>
    <source>
        <strain evidence="3">KACHI17</strain>
    </source>
</reference>
<evidence type="ECO:0000313" key="3">
    <source>
        <dbReference type="EMBL" id="BFG69392.1"/>
    </source>
</evidence>
<dbReference type="RefSeq" id="WP_353549716.1">
    <property type="nucleotide sequence ID" value="NZ_AP029612.1"/>
</dbReference>
<evidence type="ECO:0000256" key="1">
    <source>
        <dbReference type="SAM" id="Phobius"/>
    </source>
</evidence>